<protein>
    <submittedName>
        <fullName evidence="2">Uncharacterized protein</fullName>
    </submittedName>
</protein>
<reference evidence="2" key="1">
    <citation type="journal article" date="2014" name="Genome Biol. Evol.">
        <title>Pangenome evidence for extensive interdomain horizontal transfer affecting lineage core and shell genes in uncultured planktonic thaumarchaeota and euryarchaeota.</title>
        <authorList>
            <person name="Deschamps P."/>
            <person name="Zivanovic Y."/>
            <person name="Moreira D."/>
            <person name="Rodriguez-Valera F."/>
            <person name="Lopez-Garcia P."/>
        </authorList>
    </citation>
    <scope>NUCLEOTIDE SEQUENCE</scope>
</reference>
<evidence type="ECO:0000256" key="1">
    <source>
        <dbReference type="SAM" id="MobiDB-lite"/>
    </source>
</evidence>
<sequence>MAPSSVSSAIAPDITDGARSEINTDKESIRSLSTPLVRTVTPLDLSVLRASSLMAAPCFDEPMGPRWCVTLEEYRTAASGNGIAVFLVRTPFPPLCRLREGT</sequence>
<feature type="region of interest" description="Disordered" evidence="1">
    <location>
        <begin position="1"/>
        <end position="22"/>
    </location>
</feature>
<evidence type="ECO:0000313" key="2">
    <source>
        <dbReference type="EMBL" id="AIE98073.1"/>
    </source>
</evidence>
<name>A0A075G3A6_9EURY</name>
<dbReference type="EMBL" id="KF900525">
    <property type="protein sequence ID" value="AIE98073.1"/>
    <property type="molecule type" value="Genomic_DNA"/>
</dbReference>
<accession>A0A075G3A6</accession>
<organism evidence="2">
    <name type="scientific">uncultured marine group II/III euryarchaeote KM3_04_C05</name>
    <dbReference type="NCBI Taxonomy" id="1457835"/>
    <lineage>
        <taxon>Archaea</taxon>
        <taxon>Methanobacteriati</taxon>
        <taxon>Methanobacteriota</taxon>
        <taxon>environmental samples</taxon>
    </lineage>
</organism>
<proteinExistence type="predicted"/>
<dbReference type="AlphaFoldDB" id="A0A075G3A6"/>